<dbReference type="Pfam" id="PF10167">
    <property type="entry name" value="BORCS8"/>
    <property type="match status" value="1"/>
</dbReference>
<evidence type="ECO:0000313" key="7">
    <source>
        <dbReference type="Proteomes" id="UP001327560"/>
    </source>
</evidence>
<sequence>MHHGSSTIDAFFLNVKEGVDEMIKFLANEPSVGLFFVQQHAQTSTPYLLDVNDKFGTKIHEVTLHTEDIEDSICSVRSMREYGIPIAEEMIKDINKSILIMSTSQPKRGLICNPSLGCSDKQSSLQESSTSSSGSVGSNRSYLSSVFNSAKLKAAGLRWSQSDVMAKGLKSDHLSSATPLPVTGYPTPTVTDTGTDGLPLPTRPLDDDQLEKTVIPVESLYTHDLSSVLQDYDKFKAEREAKYKEWLRDPKNSSKNDESLELS</sequence>
<dbReference type="InterPro" id="IPR019320">
    <property type="entry name" value="BORCS8"/>
</dbReference>
<evidence type="ECO:0000313" key="6">
    <source>
        <dbReference type="EMBL" id="WOK95331.1"/>
    </source>
</evidence>
<dbReference type="PANTHER" id="PTHR21146:SF0">
    <property type="entry name" value="BLOC-1-RELATED COMPLEX SUBUNIT 8"/>
    <property type="match status" value="1"/>
</dbReference>
<evidence type="ECO:0000256" key="2">
    <source>
        <dbReference type="ARBA" id="ARBA00010463"/>
    </source>
</evidence>
<accession>A0AAQ3JSP2</accession>
<name>A0AAQ3JSP2_9LILI</name>
<evidence type="ECO:0000256" key="4">
    <source>
        <dbReference type="ARBA" id="ARBA00023228"/>
    </source>
</evidence>
<evidence type="ECO:0000256" key="1">
    <source>
        <dbReference type="ARBA" id="ARBA00004656"/>
    </source>
</evidence>
<dbReference type="PANTHER" id="PTHR21146">
    <property type="entry name" value="MEF2B PROTEIN"/>
    <property type="match status" value="1"/>
</dbReference>
<comment type="subcellular location">
    <subcellularLocation>
        <location evidence="1">Lysosome membrane</location>
    </subcellularLocation>
</comment>
<feature type="compositionally biased region" description="Low complexity" evidence="5">
    <location>
        <begin position="178"/>
        <end position="198"/>
    </location>
</feature>
<evidence type="ECO:0000256" key="3">
    <source>
        <dbReference type="ARBA" id="ARBA00023136"/>
    </source>
</evidence>
<keyword evidence="4" id="KW-0458">Lysosome</keyword>
<evidence type="ECO:0000256" key="5">
    <source>
        <dbReference type="SAM" id="MobiDB-lite"/>
    </source>
</evidence>
<keyword evidence="3" id="KW-0472">Membrane</keyword>
<keyword evidence="7" id="KW-1185">Reference proteome</keyword>
<organism evidence="6 7">
    <name type="scientific">Canna indica</name>
    <name type="common">Indian-shot</name>
    <dbReference type="NCBI Taxonomy" id="4628"/>
    <lineage>
        <taxon>Eukaryota</taxon>
        <taxon>Viridiplantae</taxon>
        <taxon>Streptophyta</taxon>
        <taxon>Embryophyta</taxon>
        <taxon>Tracheophyta</taxon>
        <taxon>Spermatophyta</taxon>
        <taxon>Magnoliopsida</taxon>
        <taxon>Liliopsida</taxon>
        <taxon>Zingiberales</taxon>
        <taxon>Cannaceae</taxon>
        <taxon>Canna</taxon>
    </lineage>
</organism>
<protein>
    <submittedName>
        <fullName evidence="6">Uncharacterized protein</fullName>
    </submittedName>
</protein>
<feature type="region of interest" description="Disordered" evidence="5">
    <location>
        <begin position="176"/>
        <end position="198"/>
    </location>
</feature>
<dbReference type="Proteomes" id="UP001327560">
    <property type="component" value="Chromosome 1"/>
</dbReference>
<gene>
    <name evidence="6" type="ORF">Cni_G04038</name>
</gene>
<dbReference type="AlphaFoldDB" id="A0AAQ3JSP2"/>
<dbReference type="EMBL" id="CP136890">
    <property type="protein sequence ID" value="WOK95331.1"/>
    <property type="molecule type" value="Genomic_DNA"/>
</dbReference>
<comment type="similarity">
    <text evidence="2">Belongs to the BORCS8 family.</text>
</comment>
<dbReference type="GO" id="GO:0005765">
    <property type="term" value="C:lysosomal membrane"/>
    <property type="evidence" value="ECO:0007669"/>
    <property type="project" value="UniProtKB-SubCell"/>
</dbReference>
<reference evidence="6 7" key="1">
    <citation type="submission" date="2023-10" db="EMBL/GenBank/DDBJ databases">
        <title>Chromosome-scale genome assembly provides insights into flower coloration mechanisms of Canna indica.</title>
        <authorList>
            <person name="Li C."/>
        </authorList>
    </citation>
    <scope>NUCLEOTIDE SEQUENCE [LARGE SCALE GENOMIC DNA]</scope>
    <source>
        <tissue evidence="6">Flower</tissue>
    </source>
</reference>
<proteinExistence type="inferred from homology"/>